<sequence>MDLEQAEAALIGHYPRLARLAYLLLPPGSGRGRRVLQAHAIVQRSLPRGRGPAAGDDEDGAVLPSQRTGGERQRAADGPGADPGYAYVRLQVIKAALAAGGPRGPLGLPRPGQWPPLLPRVFGLRLFPRSGGSDELALDQALAALTPAARAAHVIRGLEGLSDADAHRLLAAAGVPDPGEALAEAEGLELPAGSRDEQLLLSAEFDPCSLQARPTDLVRRRQHTRAALAAAAALAACAALLGLPGVSGWGEPDDAAAPPYAQNAFAQQALDPAKLAQAGRDDWRRAARPDFAAWPARGDRTGDTALLGRALKVWARPSSSVRVSATPGTLPGPAAGAPQLLFAGDVDSAAVVLFHDGQRMVRYAEPIGSAGQGAALDFARTDGADAASATAVVVSRVDGNVRYLTAPWVSGVSSRDVLKPTGDAEAVQRTKDGVTPPVPSPVGQKQCARWEALELRTRPSAGAGAVPHLVSDLGELLPARLTYGNPSQSVANVSSATARQRWARSACRLGALAGQGVRSVNAWTFAGQPLPESGGTAAWLCARADTWRGRGTQVLALFQPPGRAQAAVAARGRDTIACGAREPRALAGVLWKSRSGKWYVLAAGSRDVASVTASGGVSGEARGRFLALRTERGARADLTARLADGSRLAGLGG</sequence>
<reference evidence="2 3" key="1">
    <citation type="submission" date="2020-02" db="EMBL/GenBank/DDBJ databases">
        <title>Whole-genome analyses of novel actinobacteria.</title>
        <authorList>
            <person name="Sahin N."/>
        </authorList>
    </citation>
    <scope>NUCLEOTIDE SEQUENCE [LARGE SCALE GENOMIC DNA]</scope>
    <source>
        <strain evidence="2 3">A7024</strain>
    </source>
</reference>
<gene>
    <name evidence="2" type="ORF">G5C51_41250</name>
</gene>
<name>A0A6G4UEW9_9ACTN</name>
<evidence type="ECO:0000313" key="2">
    <source>
        <dbReference type="EMBL" id="NGN70298.1"/>
    </source>
</evidence>
<dbReference type="Proteomes" id="UP000481583">
    <property type="component" value="Unassembled WGS sequence"/>
</dbReference>
<feature type="region of interest" description="Disordered" evidence="1">
    <location>
        <begin position="46"/>
        <end position="81"/>
    </location>
</feature>
<evidence type="ECO:0008006" key="4">
    <source>
        <dbReference type="Google" id="ProtNLM"/>
    </source>
</evidence>
<dbReference type="AlphaFoldDB" id="A0A6G4UEW9"/>
<evidence type="ECO:0000256" key="1">
    <source>
        <dbReference type="SAM" id="MobiDB-lite"/>
    </source>
</evidence>
<evidence type="ECO:0000313" key="3">
    <source>
        <dbReference type="Proteomes" id="UP000481583"/>
    </source>
</evidence>
<accession>A0A6G4UEW9</accession>
<organism evidence="2 3">
    <name type="scientific">Streptomyces coryli</name>
    <dbReference type="NCBI Taxonomy" id="1128680"/>
    <lineage>
        <taxon>Bacteria</taxon>
        <taxon>Bacillati</taxon>
        <taxon>Actinomycetota</taxon>
        <taxon>Actinomycetes</taxon>
        <taxon>Kitasatosporales</taxon>
        <taxon>Streptomycetaceae</taxon>
        <taxon>Streptomyces</taxon>
    </lineage>
</organism>
<keyword evidence="3" id="KW-1185">Reference proteome</keyword>
<dbReference type="EMBL" id="JAAKZV010000465">
    <property type="protein sequence ID" value="NGN70298.1"/>
    <property type="molecule type" value="Genomic_DNA"/>
</dbReference>
<comment type="caution">
    <text evidence="2">The sequence shown here is derived from an EMBL/GenBank/DDBJ whole genome shotgun (WGS) entry which is preliminary data.</text>
</comment>
<proteinExistence type="predicted"/>
<protein>
    <recommendedName>
        <fullName evidence="4">DNA-directed RNA polymerase specialized sigma24 family protein</fullName>
    </recommendedName>
</protein>